<protein>
    <submittedName>
        <fullName evidence="1">Uncharacterized protein (DUF488 family)</fullName>
    </submittedName>
</protein>
<name>A0A7Z0BEE8_9ACTN</name>
<evidence type="ECO:0000313" key="2">
    <source>
        <dbReference type="Proteomes" id="UP000523545"/>
    </source>
</evidence>
<sequence>MPEVVATAESVAGLRMKSQVLAQPTGLIGVGYQGRDIASFADGLAEAQFSRLVDVRLTPLSRKPGFSKTALTRALAAVGVAYEHRPELGNPKSNRAGFAGSPAELAEARHVFAALLSRPEAAGALDALAAAGAAERVAVLCFEADQHRCHRDVVLAEAVRRSVSVRGSRRPAH</sequence>
<dbReference type="PANTHER" id="PTHR39337:SF1">
    <property type="entry name" value="BLR5642 PROTEIN"/>
    <property type="match status" value="1"/>
</dbReference>
<dbReference type="EMBL" id="JACCHK010000001">
    <property type="protein sequence ID" value="NYH44338.1"/>
    <property type="molecule type" value="Genomic_DNA"/>
</dbReference>
<proteinExistence type="predicted"/>
<accession>A0A7Z0BEE8</accession>
<dbReference type="PANTHER" id="PTHR39337">
    <property type="entry name" value="BLR5642 PROTEIN"/>
    <property type="match status" value="1"/>
</dbReference>
<evidence type="ECO:0000313" key="1">
    <source>
        <dbReference type="EMBL" id="NYH44338.1"/>
    </source>
</evidence>
<dbReference type="Proteomes" id="UP000523545">
    <property type="component" value="Unassembled WGS sequence"/>
</dbReference>
<reference evidence="1 2" key="1">
    <citation type="submission" date="2020-07" db="EMBL/GenBank/DDBJ databases">
        <title>Sequencing the genomes of 1000 actinobacteria strains.</title>
        <authorList>
            <person name="Klenk H.-P."/>
        </authorList>
    </citation>
    <scope>NUCLEOTIDE SEQUENCE [LARGE SCALE GENOMIC DNA]</scope>
    <source>
        <strain evidence="1 2">DSM 45876</strain>
    </source>
</reference>
<keyword evidence="2" id="KW-1185">Reference proteome</keyword>
<gene>
    <name evidence="1" type="ORF">HNR22_004065</name>
</gene>
<organism evidence="1 2">
    <name type="scientific">Micromonospora jinlongensis</name>
    <dbReference type="NCBI Taxonomy" id="1287877"/>
    <lineage>
        <taxon>Bacteria</taxon>
        <taxon>Bacillati</taxon>
        <taxon>Actinomycetota</taxon>
        <taxon>Actinomycetes</taxon>
        <taxon>Micromonosporales</taxon>
        <taxon>Micromonosporaceae</taxon>
        <taxon>Micromonospora</taxon>
    </lineage>
</organism>
<comment type="caution">
    <text evidence="1">The sequence shown here is derived from an EMBL/GenBank/DDBJ whole genome shotgun (WGS) entry which is preliminary data.</text>
</comment>
<dbReference type="InterPro" id="IPR007438">
    <property type="entry name" value="DUF488"/>
</dbReference>
<dbReference type="RefSeq" id="WP_246380958.1">
    <property type="nucleotide sequence ID" value="NZ_JACCHK010000001.1"/>
</dbReference>
<dbReference type="AlphaFoldDB" id="A0A7Z0BEE8"/>
<dbReference type="Pfam" id="PF04343">
    <property type="entry name" value="DUF488"/>
    <property type="match status" value="1"/>
</dbReference>